<keyword evidence="4" id="KW-0804">Transcription</keyword>
<evidence type="ECO:0000256" key="1">
    <source>
        <dbReference type="ARBA" id="ARBA00009437"/>
    </source>
</evidence>
<organism evidence="6 7">
    <name type="scientific">Salinicola acroporae</name>
    <dbReference type="NCBI Taxonomy" id="1541440"/>
    <lineage>
        <taxon>Bacteria</taxon>
        <taxon>Pseudomonadati</taxon>
        <taxon>Pseudomonadota</taxon>
        <taxon>Gammaproteobacteria</taxon>
        <taxon>Oceanospirillales</taxon>
        <taxon>Halomonadaceae</taxon>
        <taxon>Salinicola</taxon>
    </lineage>
</organism>
<evidence type="ECO:0000256" key="4">
    <source>
        <dbReference type="ARBA" id="ARBA00023163"/>
    </source>
</evidence>
<keyword evidence="7" id="KW-1185">Reference proteome</keyword>
<name>A0ABT6I3E5_9GAMM</name>
<dbReference type="Pfam" id="PF00126">
    <property type="entry name" value="HTH_1"/>
    <property type="match status" value="1"/>
</dbReference>
<accession>A0ABT6I3E5</accession>
<dbReference type="InterPro" id="IPR036388">
    <property type="entry name" value="WH-like_DNA-bd_sf"/>
</dbReference>
<keyword evidence="2" id="KW-0805">Transcription regulation</keyword>
<dbReference type="EMBL" id="PGFS01000001">
    <property type="protein sequence ID" value="MDH4572131.1"/>
    <property type="molecule type" value="Genomic_DNA"/>
</dbReference>
<feature type="domain" description="HTH lysR-type" evidence="5">
    <location>
        <begin position="9"/>
        <end position="66"/>
    </location>
</feature>
<dbReference type="InterPro" id="IPR058163">
    <property type="entry name" value="LysR-type_TF_proteobact-type"/>
</dbReference>
<evidence type="ECO:0000259" key="5">
    <source>
        <dbReference type="PROSITE" id="PS50931"/>
    </source>
</evidence>
<dbReference type="PROSITE" id="PS50931">
    <property type="entry name" value="HTH_LYSR"/>
    <property type="match status" value="1"/>
</dbReference>
<dbReference type="Pfam" id="PF03466">
    <property type="entry name" value="LysR_substrate"/>
    <property type="match status" value="1"/>
</dbReference>
<evidence type="ECO:0000256" key="2">
    <source>
        <dbReference type="ARBA" id="ARBA00023015"/>
    </source>
</evidence>
<dbReference type="PANTHER" id="PTHR30537">
    <property type="entry name" value="HTH-TYPE TRANSCRIPTIONAL REGULATOR"/>
    <property type="match status" value="1"/>
</dbReference>
<sequence length="319" mass="35604">MSTLRRKLPSANALFVFEAAARCGSFTRAAAQLGVTQPAVSRMLSLLEAHLEVQLFIRTSGGISLTENGNTLYRGIEDGFRHIEDAIQEIRARHTGMETITLSVSTAFTTHWLMPRMHRLQQEFPTVDLRFQLISGSVKGSVEDVDLGLRFITQADKEHVSALIMPEILIPVCSDAYRAQHFPAASKPRELTLISLSDSRASWSDLFPELVGVGPTPPHALNFSDYAVVLQAAMLGQGVAIGWLNVTTHWFTKGTLVPAISRAIMTERQCHFIHSRKKPPSDATLRVRDWLIEEVRSETRQVMQHYPELALERHLVGCL</sequence>
<dbReference type="SUPFAM" id="SSF53850">
    <property type="entry name" value="Periplasmic binding protein-like II"/>
    <property type="match status" value="1"/>
</dbReference>
<evidence type="ECO:0000313" key="6">
    <source>
        <dbReference type="EMBL" id="MDH4572131.1"/>
    </source>
</evidence>
<reference evidence="6" key="2">
    <citation type="submission" date="2017-11" db="EMBL/GenBank/DDBJ databases">
        <authorList>
            <person name="Das S.K."/>
        </authorList>
    </citation>
    <scope>NUCLEOTIDE SEQUENCE</scope>
    <source>
        <strain evidence="6">S4-41</strain>
    </source>
</reference>
<comment type="caution">
    <text evidence="6">The sequence shown here is derived from an EMBL/GenBank/DDBJ whole genome shotgun (WGS) entry which is preliminary data.</text>
</comment>
<proteinExistence type="inferred from homology"/>
<dbReference type="PANTHER" id="PTHR30537:SF74">
    <property type="entry name" value="HTH-TYPE TRANSCRIPTIONAL REGULATOR TRPI"/>
    <property type="match status" value="1"/>
</dbReference>
<dbReference type="PRINTS" id="PR00039">
    <property type="entry name" value="HTHLYSR"/>
</dbReference>
<dbReference type="InterPro" id="IPR000847">
    <property type="entry name" value="LysR_HTH_N"/>
</dbReference>
<comment type="similarity">
    <text evidence="1">Belongs to the LysR transcriptional regulatory family.</text>
</comment>
<dbReference type="Gene3D" id="1.10.10.10">
    <property type="entry name" value="Winged helix-like DNA-binding domain superfamily/Winged helix DNA-binding domain"/>
    <property type="match status" value="1"/>
</dbReference>
<dbReference type="InterPro" id="IPR036390">
    <property type="entry name" value="WH_DNA-bd_sf"/>
</dbReference>
<dbReference type="RefSeq" id="WP_110715991.1">
    <property type="nucleotide sequence ID" value="NZ_PGFS01000001.1"/>
</dbReference>
<dbReference type="SUPFAM" id="SSF46785">
    <property type="entry name" value="Winged helix' DNA-binding domain"/>
    <property type="match status" value="1"/>
</dbReference>
<evidence type="ECO:0000256" key="3">
    <source>
        <dbReference type="ARBA" id="ARBA00023125"/>
    </source>
</evidence>
<protein>
    <submittedName>
        <fullName evidence="6">LysR family transcriptional regulator</fullName>
    </submittedName>
</protein>
<reference evidence="6" key="1">
    <citation type="journal article" date="2015" name="Antonie Van Leeuwenhoek">
        <title>Comparative 16S rRNA signatures and multilocus sequence analysis for the genus Salinicola and description of Salinicola acroporae sp. nov., isolated from coral Acropora digitifera.</title>
        <authorList>
            <person name="Lepcha R.T."/>
            <person name="Poddar A."/>
            <person name="Schumann P."/>
            <person name="Das S.K."/>
        </authorList>
    </citation>
    <scope>NUCLEOTIDE SEQUENCE</scope>
    <source>
        <strain evidence="6">S4-41</strain>
    </source>
</reference>
<dbReference type="Proteomes" id="UP001162135">
    <property type="component" value="Unassembled WGS sequence"/>
</dbReference>
<dbReference type="Gene3D" id="3.40.190.10">
    <property type="entry name" value="Periplasmic binding protein-like II"/>
    <property type="match status" value="2"/>
</dbReference>
<dbReference type="InterPro" id="IPR005119">
    <property type="entry name" value="LysR_subst-bd"/>
</dbReference>
<gene>
    <name evidence="6" type="ORF">CUR86_06435</name>
</gene>
<evidence type="ECO:0000313" key="7">
    <source>
        <dbReference type="Proteomes" id="UP001162135"/>
    </source>
</evidence>
<keyword evidence="3" id="KW-0238">DNA-binding</keyword>